<feature type="domain" description="HTH lysR-type" evidence="5">
    <location>
        <begin position="1"/>
        <end position="61"/>
    </location>
</feature>
<keyword evidence="3" id="KW-0238">DNA-binding</keyword>
<dbReference type="RefSeq" id="WP_108435294.1">
    <property type="nucleotide sequence ID" value="NZ_CP028918.1"/>
</dbReference>
<dbReference type="PANTHER" id="PTHR30346">
    <property type="entry name" value="TRANSCRIPTIONAL DUAL REGULATOR HCAR-RELATED"/>
    <property type="match status" value="1"/>
</dbReference>
<dbReference type="InterPro" id="IPR036390">
    <property type="entry name" value="WH_DNA-bd_sf"/>
</dbReference>
<comment type="similarity">
    <text evidence="1">Belongs to the LysR transcriptional regulatory family.</text>
</comment>
<dbReference type="Gene3D" id="3.40.190.10">
    <property type="entry name" value="Periplasmic binding protein-like II"/>
    <property type="match status" value="2"/>
</dbReference>
<dbReference type="PROSITE" id="PS50931">
    <property type="entry name" value="HTH_LYSR"/>
    <property type="match status" value="1"/>
</dbReference>
<dbReference type="Pfam" id="PF03466">
    <property type="entry name" value="LysR_substrate"/>
    <property type="match status" value="1"/>
</dbReference>
<dbReference type="Pfam" id="PF00126">
    <property type="entry name" value="HTH_1"/>
    <property type="match status" value="1"/>
</dbReference>
<accession>A0A2S0UL01</accession>
<evidence type="ECO:0000313" key="6">
    <source>
        <dbReference type="EMBL" id="AWB48475.1"/>
    </source>
</evidence>
<dbReference type="Gene3D" id="1.10.10.10">
    <property type="entry name" value="Winged helix-like DNA-binding domain superfamily/Winged helix DNA-binding domain"/>
    <property type="match status" value="1"/>
</dbReference>
<dbReference type="GO" id="GO:0003700">
    <property type="term" value="F:DNA-binding transcription factor activity"/>
    <property type="evidence" value="ECO:0007669"/>
    <property type="project" value="InterPro"/>
</dbReference>
<dbReference type="PANTHER" id="PTHR30346:SF0">
    <property type="entry name" value="HCA OPERON TRANSCRIPTIONAL ACTIVATOR HCAR"/>
    <property type="match status" value="1"/>
</dbReference>
<dbReference type="GO" id="GO:0032993">
    <property type="term" value="C:protein-DNA complex"/>
    <property type="evidence" value="ECO:0007669"/>
    <property type="project" value="TreeGrafter"/>
</dbReference>
<keyword evidence="7" id="KW-1185">Reference proteome</keyword>
<name>A0A2S0UL01_9RHOB</name>
<protein>
    <submittedName>
        <fullName evidence="6">LysR family transcriptional regulator</fullName>
    </submittedName>
</protein>
<evidence type="ECO:0000256" key="2">
    <source>
        <dbReference type="ARBA" id="ARBA00023015"/>
    </source>
</evidence>
<dbReference type="EMBL" id="CP028918">
    <property type="protein sequence ID" value="AWB48475.1"/>
    <property type="molecule type" value="Genomic_DNA"/>
</dbReference>
<dbReference type="GO" id="GO:0003677">
    <property type="term" value="F:DNA binding"/>
    <property type="evidence" value="ECO:0007669"/>
    <property type="project" value="UniProtKB-KW"/>
</dbReference>
<evidence type="ECO:0000256" key="4">
    <source>
        <dbReference type="ARBA" id="ARBA00023163"/>
    </source>
</evidence>
<evidence type="ECO:0000259" key="5">
    <source>
        <dbReference type="PROSITE" id="PS50931"/>
    </source>
</evidence>
<dbReference type="InterPro" id="IPR000847">
    <property type="entry name" value="LysR_HTH_N"/>
</dbReference>
<dbReference type="InterPro" id="IPR036388">
    <property type="entry name" value="WH-like_DNA-bd_sf"/>
</dbReference>
<evidence type="ECO:0000256" key="3">
    <source>
        <dbReference type="ARBA" id="ARBA00023125"/>
    </source>
</evidence>
<keyword evidence="4" id="KW-0804">Transcription</keyword>
<dbReference type="PRINTS" id="PR00039">
    <property type="entry name" value="HTHLYSR"/>
</dbReference>
<dbReference type="Proteomes" id="UP000244496">
    <property type="component" value="Chromosome"/>
</dbReference>
<keyword evidence="2" id="KW-0805">Transcription regulation</keyword>
<dbReference type="SUPFAM" id="SSF53850">
    <property type="entry name" value="Periplasmic binding protein-like II"/>
    <property type="match status" value="1"/>
</dbReference>
<evidence type="ECO:0000313" key="7">
    <source>
        <dbReference type="Proteomes" id="UP000244496"/>
    </source>
</evidence>
<dbReference type="SUPFAM" id="SSF46785">
    <property type="entry name" value="Winged helix' DNA-binding domain"/>
    <property type="match status" value="1"/>
</dbReference>
<evidence type="ECO:0000256" key="1">
    <source>
        <dbReference type="ARBA" id="ARBA00009437"/>
    </source>
</evidence>
<gene>
    <name evidence="6" type="ORF">HYN69_08090</name>
</gene>
<organism evidence="6 7">
    <name type="scientific">Paragemmobacter aquarius</name>
    <dbReference type="NCBI Taxonomy" id="2169400"/>
    <lineage>
        <taxon>Bacteria</taxon>
        <taxon>Pseudomonadati</taxon>
        <taxon>Pseudomonadota</taxon>
        <taxon>Alphaproteobacteria</taxon>
        <taxon>Rhodobacterales</taxon>
        <taxon>Paracoccaceae</taxon>
        <taxon>Paragemmobacter</taxon>
    </lineage>
</organism>
<dbReference type="OrthoDB" id="8679465at2"/>
<reference evidence="6 7" key="1">
    <citation type="submission" date="2018-04" db="EMBL/GenBank/DDBJ databases">
        <title>Genome sequencing of Gemmobacter.</title>
        <authorList>
            <person name="Yi H."/>
            <person name="Baek M.-G."/>
        </authorList>
    </citation>
    <scope>NUCLEOTIDE SEQUENCE [LARGE SCALE GENOMIC DNA]</scope>
    <source>
        <strain evidence="6 7">HYN0069</strain>
    </source>
</reference>
<dbReference type="AlphaFoldDB" id="A0A2S0UL01"/>
<sequence>MLNATLRQIEYACAVARFGGVTAAAEALNVSQPALSVALGQLEGALGQPLFLRRPGGPITTTAFGRGWLAEAQTLLAGFGRLMAGDVATVPLRLACFEDLAPSLLARVLRAIEGSAIRVEPVVTGFEAMTEALRQGRIDLALTWDLGLGDEVARRVLARVAPHAVVGKGHPLATLRRGATLAEVAEWPLILTDQGLSVGHMRGLFSRAGLGPRIAHRTASLELMRSFAANGLGVGISYSRPASRHSHDGQRVITVPIADAGTEPIVLAHAAPLTGQAAELADLLAPLLAAPEVE</sequence>
<proteinExistence type="inferred from homology"/>
<dbReference type="InterPro" id="IPR005119">
    <property type="entry name" value="LysR_subst-bd"/>
</dbReference>
<dbReference type="KEGG" id="geh:HYN69_08090"/>